<reference evidence="2" key="1">
    <citation type="submission" date="2016-06" db="EMBL/GenBank/DDBJ databases">
        <title>Parallel loss of symbiosis genes in relatives of nitrogen-fixing non-legume Parasponia.</title>
        <authorList>
            <person name="Van Velzen R."/>
            <person name="Holmer R."/>
            <person name="Bu F."/>
            <person name="Rutten L."/>
            <person name="Van Zeijl A."/>
            <person name="Liu W."/>
            <person name="Santuari L."/>
            <person name="Cao Q."/>
            <person name="Sharma T."/>
            <person name="Shen D."/>
            <person name="Roswanjaya Y."/>
            <person name="Wardhani T."/>
            <person name="Kalhor M.S."/>
            <person name="Jansen J."/>
            <person name="Van den Hoogen J."/>
            <person name="Gungor B."/>
            <person name="Hartog M."/>
            <person name="Hontelez J."/>
            <person name="Verver J."/>
            <person name="Yang W.-C."/>
            <person name="Schijlen E."/>
            <person name="Repin R."/>
            <person name="Schilthuizen M."/>
            <person name="Schranz E."/>
            <person name="Heidstra R."/>
            <person name="Miyata K."/>
            <person name="Fedorova E."/>
            <person name="Kohlen W."/>
            <person name="Bisseling T."/>
            <person name="Smit S."/>
            <person name="Geurts R."/>
        </authorList>
    </citation>
    <scope>NUCLEOTIDE SEQUENCE [LARGE SCALE GENOMIC DNA]</scope>
    <source>
        <strain evidence="2">cv. WU1-14</strain>
    </source>
</reference>
<dbReference type="AlphaFoldDB" id="A0A2P5AB42"/>
<organism evidence="1 2">
    <name type="scientific">Parasponia andersonii</name>
    <name type="common">Sponia andersonii</name>
    <dbReference type="NCBI Taxonomy" id="3476"/>
    <lineage>
        <taxon>Eukaryota</taxon>
        <taxon>Viridiplantae</taxon>
        <taxon>Streptophyta</taxon>
        <taxon>Embryophyta</taxon>
        <taxon>Tracheophyta</taxon>
        <taxon>Spermatophyta</taxon>
        <taxon>Magnoliopsida</taxon>
        <taxon>eudicotyledons</taxon>
        <taxon>Gunneridae</taxon>
        <taxon>Pentapetalae</taxon>
        <taxon>rosids</taxon>
        <taxon>fabids</taxon>
        <taxon>Rosales</taxon>
        <taxon>Cannabaceae</taxon>
        <taxon>Parasponia</taxon>
    </lineage>
</organism>
<evidence type="ECO:0000313" key="2">
    <source>
        <dbReference type="Proteomes" id="UP000237105"/>
    </source>
</evidence>
<dbReference type="EMBL" id="JXTB01000707">
    <property type="protein sequence ID" value="PON33749.1"/>
    <property type="molecule type" value="Genomic_DNA"/>
</dbReference>
<dbReference type="Proteomes" id="UP000237105">
    <property type="component" value="Unassembled WGS sequence"/>
</dbReference>
<dbReference type="OrthoDB" id="1750912at2759"/>
<keyword evidence="2" id="KW-1185">Reference proteome</keyword>
<comment type="caution">
    <text evidence="1">The sequence shown here is derived from an EMBL/GenBank/DDBJ whole genome shotgun (WGS) entry which is preliminary data.</text>
</comment>
<gene>
    <name evidence="1" type="ORF">PanWU01x14_350210</name>
</gene>
<sequence>MDSNPPQWGPCPFRFENIWLEHKSFHKDFNSWWNGTSASEWEGHKFLWKLKNIKEKLKARNVEVFEDVRIAKNSLHRRIEVLDAFEGFVS</sequence>
<proteinExistence type="predicted"/>
<evidence type="ECO:0000313" key="1">
    <source>
        <dbReference type="EMBL" id="PON33749.1"/>
    </source>
</evidence>
<name>A0A2P5AB42_PARAD</name>
<protein>
    <submittedName>
        <fullName evidence="1">Uncharacterized protein</fullName>
    </submittedName>
</protein>
<accession>A0A2P5AB42</accession>